<name>A0ABD5ZSQ4_9EURY</name>
<protein>
    <submittedName>
        <fullName evidence="2">PadR family transcriptional regulator</fullName>
    </submittedName>
</protein>
<dbReference type="InterPro" id="IPR005149">
    <property type="entry name" value="Tscrpt_reg_PadR_N"/>
</dbReference>
<dbReference type="EMBL" id="JBHTAP010000002">
    <property type="protein sequence ID" value="MFC7236609.1"/>
    <property type="molecule type" value="Genomic_DNA"/>
</dbReference>
<dbReference type="AlphaFoldDB" id="A0ABD5ZSQ4"/>
<dbReference type="InterPro" id="IPR036390">
    <property type="entry name" value="WH_DNA-bd_sf"/>
</dbReference>
<dbReference type="InterPro" id="IPR036388">
    <property type="entry name" value="WH-like_DNA-bd_sf"/>
</dbReference>
<dbReference type="RefSeq" id="WP_276236304.1">
    <property type="nucleotide sequence ID" value="NZ_CP119803.1"/>
</dbReference>
<proteinExistence type="predicted"/>
<evidence type="ECO:0000259" key="1">
    <source>
        <dbReference type="Pfam" id="PF03551"/>
    </source>
</evidence>
<reference evidence="2 3" key="1">
    <citation type="journal article" date="2019" name="Int. J. Syst. Evol. Microbiol.">
        <title>The Global Catalogue of Microorganisms (GCM) 10K type strain sequencing project: providing services to taxonomists for standard genome sequencing and annotation.</title>
        <authorList>
            <consortium name="The Broad Institute Genomics Platform"/>
            <consortium name="The Broad Institute Genome Sequencing Center for Infectious Disease"/>
            <person name="Wu L."/>
            <person name="Ma J."/>
        </authorList>
    </citation>
    <scope>NUCLEOTIDE SEQUENCE [LARGE SCALE GENOMIC DNA]</scope>
    <source>
        <strain evidence="2 3">DT85</strain>
    </source>
</reference>
<dbReference type="SUPFAM" id="SSF46785">
    <property type="entry name" value="Winged helix' DNA-binding domain"/>
    <property type="match status" value="1"/>
</dbReference>
<dbReference type="Pfam" id="PF03551">
    <property type="entry name" value="PadR"/>
    <property type="match status" value="1"/>
</dbReference>
<evidence type="ECO:0000313" key="3">
    <source>
        <dbReference type="Proteomes" id="UP001596398"/>
    </source>
</evidence>
<gene>
    <name evidence="2" type="ORF">ACFQJ4_15015</name>
</gene>
<keyword evidence="3" id="KW-1185">Reference proteome</keyword>
<sequence length="116" mass="12851">MHPPIPTRMSRPADTTLTRFQLHILAHLADGPAAGQTVKQALEADHGEFSHARVYHNLDHLAESGALTKTTDNSRTNEYRLTASGREALARESAFLARYCTPRPDEHDPTPEEAPQ</sequence>
<dbReference type="Gene3D" id="1.10.10.10">
    <property type="entry name" value="Winged helix-like DNA-binding domain superfamily/Winged helix DNA-binding domain"/>
    <property type="match status" value="1"/>
</dbReference>
<organism evidence="2 3">
    <name type="scientific">Halosegnis marinus</name>
    <dbReference type="NCBI Taxonomy" id="3034023"/>
    <lineage>
        <taxon>Archaea</taxon>
        <taxon>Methanobacteriati</taxon>
        <taxon>Methanobacteriota</taxon>
        <taxon>Stenosarchaea group</taxon>
        <taxon>Halobacteria</taxon>
        <taxon>Halobacteriales</taxon>
        <taxon>Natronomonadaceae</taxon>
        <taxon>Halosegnis</taxon>
    </lineage>
</organism>
<comment type="caution">
    <text evidence="2">The sequence shown here is derived from an EMBL/GenBank/DDBJ whole genome shotgun (WGS) entry which is preliminary data.</text>
</comment>
<evidence type="ECO:0000313" key="2">
    <source>
        <dbReference type="EMBL" id="MFC7236609.1"/>
    </source>
</evidence>
<dbReference type="Proteomes" id="UP001596398">
    <property type="component" value="Unassembled WGS sequence"/>
</dbReference>
<accession>A0ABD5ZSQ4</accession>
<feature type="domain" description="Transcription regulator PadR N-terminal" evidence="1">
    <location>
        <begin position="24"/>
        <end position="90"/>
    </location>
</feature>
<dbReference type="GeneID" id="79268348"/>